<dbReference type="PANTHER" id="PTHR14136:SF17">
    <property type="entry name" value="BTB_POZ DOMAIN-CONTAINING PROTEIN KCTD9"/>
    <property type="match status" value="1"/>
</dbReference>
<reference evidence="2 3" key="1">
    <citation type="submission" date="2018-07" db="EMBL/GenBank/DDBJ databases">
        <title>Whole Genome Shotgun Sequence of Streptomyces spongiicola strain 531S.</title>
        <authorList>
            <person name="Dohra H."/>
            <person name="Kodani S."/>
        </authorList>
    </citation>
    <scope>NUCLEOTIDE SEQUENCE [LARGE SCALE GENOMIC DNA]</scope>
    <source>
        <strain evidence="2 3">531S</strain>
    </source>
</reference>
<dbReference type="Pfam" id="PF13599">
    <property type="entry name" value="Pentapeptide_4"/>
    <property type="match status" value="1"/>
</dbReference>
<gene>
    <name evidence="2" type="ORF">SSP531S_55710</name>
</gene>
<proteinExistence type="predicted"/>
<evidence type="ECO:0000313" key="2">
    <source>
        <dbReference type="EMBL" id="GBQ04081.1"/>
    </source>
</evidence>
<dbReference type="SUPFAM" id="SSF141571">
    <property type="entry name" value="Pentapeptide repeat-like"/>
    <property type="match status" value="1"/>
</dbReference>
<dbReference type="Pfam" id="PF00805">
    <property type="entry name" value="Pentapeptide"/>
    <property type="match status" value="1"/>
</dbReference>
<name>A0A388T752_9ACTN</name>
<organism evidence="2 3">
    <name type="scientific">Streptomyces spongiicola</name>
    <dbReference type="NCBI Taxonomy" id="1690221"/>
    <lineage>
        <taxon>Bacteria</taxon>
        <taxon>Bacillati</taxon>
        <taxon>Actinomycetota</taxon>
        <taxon>Actinomycetes</taxon>
        <taxon>Kitasatosporales</taxon>
        <taxon>Streptomycetaceae</taxon>
        <taxon>Streptomyces</taxon>
    </lineage>
</organism>
<comment type="caution">
    <text evidence="2">The sequence shown here is derived from an EMBL/GenBank/DDBJ whole genome shotgun (WGS) entry which is preliminary data.</text>
</comment>
<dbReference type="AlphaFoldDB" id="A0A388T752"/>
<dbReference type="InterPro" id="IPR001646">
    <property type="entry name" value="5peptide_repeat"/>
</dbReference>
<dbReference type="EMBL" id="BGZL01000027">
    <property type="protein sequence ID" value="GBQ04081.1"/>
    <property type="molecule type" value="Genomic_DNA"/>
</dbReference>
<sequence>MCAAPPVRGAAAYGADSGNGGGSGNGRAPQRFPPAAEPGAGRDPVGASGARFAGARIGCRPPAVHGAARDVSGVRHHGLMVRRTGKKTRVAAARQPEVRLPPLRPHEGGGLEPDGDYDGVELAGLDLSGGDGAGALFLDCALRDCVLEQTSLVRARFVDSVLTGVRGVGADLAGASLRDSEIVDARLGGVQLHGAALERVLVRGGKIDYLNLRDARLTDVVFEGCVLSEPDFGAARLERVEFRECVLRRADFAGARMRDVDLRRVTELDVARGVEGLSGAVISTAQLMDLAPVFAAQLGVRVED</sequence>
<accession>A0A388T752</accession>
<evidence type="ECO:0000313" key="3">
    <source>
        <dbReference type="Proteomes" id="UP000265354"/>
    </source>
</evidence>
<dbReference type="PANTHER" id="PTHR14136">
    <property type="entry name" value="BTB_POZ DOMAIN-CONTAINING PROTEIN KCTD9"/>
    <property type="match status" value="1"/>
</dbReference>
<evidence type="ECO:0008006" key="4">
    <source>
        <dbReference type="Google" id="ProtNLM"/>
    </source>
</evidence>
<dbReference type="Gene3D" id="2.160.20.80">
    <property type="entry name" value="E3 ubiquitin-protein ligase SopA"/>
    <property type="match status" value="1"/>
</dbReference>
<dbReference type="InterPro" id="IPR051082">
    <property type="entry name" value="Pentapeptide-BTB/POZ_domain"/>
</dbReference>
<protein>
    <recommendedName>
        <fullName evidence="4">Pentapeptide repeat-containing protein</fullName>
    </recommendedName>
</protein>
<evidence type="ECO:0000256" key="1">
    <source>
        <dbReference type="SAM" id="MobiDB-lite"/>
    </source>
</evidence>
<dbReference type="Proteomes" id="UP000265354">
    <property type="component" value="Unassembled WGS sequence"/>
</dbReference>
<feature type="region of interest" description="Disordered" evidence="1">
    <location>
        <begin position="1"/>
        <end position="47"/>
    </location>
</feature>